<keyword evidence="1" id="KW-0472">Membrane</keyword>
<feature type="transmembrane region" description="Helical" evidence="1">
    <location>
        <begin position="93"/>
        <end position="117"/>
    </location>
</feature>
<dbReference type="Proteomes" id="UP001052739">
    <property type="component" value="Unassembled WGS sequence"/>
</dbReference>
<feature type="transmembrane region" description="Helical" evidence="1">
    <location>
        <begin position="150"/>
        <end position="171"/>
    </location>
</feature>
<dbReference type="InterPro" id="IPR055648">
    <property type="entry name" value="DUF7224"/>
</dbReference>
<evidence type="ECO:0000313" key="4">
    <source>
        <dbReference type="Proteomes" id="UP001052739"/>
    </source>
</evidence>
<proteinExistence type="predicted"/>
<comment type="caution">
    <text evidence="3">The sequence shown here is derived from an EMBL/GenBank/DDBJ whole genome shotgun (WGS) entry which is preliminary data.</text>
</comment>
<dbReference type="EMBL" id="BNDW01000117">
    <property type="protein sequence ID" value="GHI27238.1"/>
    <property type="molecule type" value="Genomic_DNA"/>
</dbReference>
<organism evidence="3 4">
    <name type="scientific">Streptomyces hydrogenans</name>
    <dbReference type="NCBI Taxonomy" id="1873719"/>
    <lineage>
        <taxon>Bacteria</taxon>
        <taxon>Bacillati</taxon>
        <taxon>Actinomycetota</taxon>
        <taxon>Actinomycetes</taxon>
        <taxon>Kitasatosporales</taxon>
        <taxon>Streptomycetaceae</taxon>
        <taxon>Streptomyces</taxon>
    </lineage>
</organism>
<accession>A0ABQ3PQD3</accession>
<feature type="transmembrane region" description="Helical" evidence="1">
    <location>
        <begin position="224"/>
        <end position="245"/>
    </location>
</feature>
<evidence type="ECO:0000259" key="2">
    <source>
        <dbReference type="Pfam" id="PF23866"/>
    </source>
</evidence>
<name>A0ABQ3PQD3_9ACTN</name>
<feature type="transmembrane region" description="Helical" evidence="1">
    <location>
        <begin position="14"/>
        <end position="31"/>
    </location>
</feature>
<reference evidence="3" key="1">
    <citation type="submission" date="2024-05" db="EMBL/GenBank/DDBJ databases">
        <title>Whole genome shotgun sequence of Streptomyces hydrogenans NBRC 13475.</title>
        <authorList>
            <person name="Komaki H."/>
            <person name="Tamura T."/>
        </authorList>
    </citation>
    <scope>NUCLEOTIDE SEQUENCE</scope>
    <source>
        <strain evidence="3">NBRC 13475</strain>
    </source>
</reference>
<feature type="transmembrane region" description="Helical" evidence="1">
    <location>
        <begin position="123"/>
        <end position="143"/>
    </location>
</feature>
<keyword evidence="1" id="KW-1133">Transmembrane helix</keyword>
<evidence type="ECO:0000313" key="3">
    <source>
        <dbReference type="EMBL" id="GHI27238.1"/>
    </source>
</evidence>
<dbReference type="Pfam" id="PF23866">
    <property type="entry name" value="DUF7224"/>
    <property type="match status" value="1"/>
</dbReference>
<protein>
    <recommendedName>
        <fullName evidence="2">DUF7224 domain-containing protein</fullName>
    </recommendedName>
</protein>
<keyword evidence="1" id="KW-0812">Transmembrane</keyword>
<gene>
    <name evidence="3" type="ORF">Shyd_86090</name>
</gene>
<evidence type="ECO:0000256" key="1">
    <source>
        <dbReference type="SAM" id="Phobius"/>
    </source>
</evidence>
<feature type="domain" description="DUF7224" evidence="2">
    <location>
        <begin position="265"/>
        <end position="404"/>
    </location>
</feature>
<feature type="transmembrane region" description="Helical" evidence="1">
    <location>
        <begin position="191"/>
        <end position="212"/>
    </location>
</feature>
<keyword evidence="4" id="KW-1185">Reference proteome</keyword>
<sequence length="409" mass="42836">MLTALLIELRRSPVRWWAPVMVVVGLGWLFTRTGQWLSVWPQAAAAAQATTVFLAPTSAAAAAIAAGRAHGPGVAELTAHVPRPRSQPQLAQLAASLLYGLTSFLVVTVVALCSPWLKGVPSSSLWLGYTVLGLVCMIAGTALGHWTGLLLTGPAAPALAAVTMFAALGVIPSDSPYNLTVISGSPEYQIAPAALAIRALLAAGLLVAAVGWPQTRPRWGYLPIAPSLGITTMVIAAVALGPIGFPQVKRAPLTQPLCSATTPQVCVWPENQSSLTKAAEAGQQVAKAAAGVLPVPPRFYETGLQPNREAQAHGFSMRGGIEATTDDMISEVLPHPPVCTDSFTTQQMSQFADAYQNLSAWLFARATGPGTVSGDVPGAVHRILRQNAPEQTTWAREQAATIQSIQCPD</sequence>
<dbReference type="RefSeq" id="WP_190226179.1">
    <property type="nucleotide sequence ID" value="NZ_BNBS01000162.1"/>
</dbReference>